<comment type="caution">
    <text evidence="1">The sequence shown here is derived from an EMBL/GenBank/DDBJ whole genome shotgun (WGS) entry which is preliminary data.</text>
</comment>
<evidence type="ECO:0000313" key="1">
    <source>
        <dbReference type="EMBL" id="KAJ2982885.1"/>
    </source>
</evidence>
<name>A0ACC1NVC3_9HYPO</name>
<keyword evidence="2" id="KW-1185">Reference proteome</keyword>
<dbReference type="EMBL" id="JANJQO010000053">
    <property type="protein sequence ID" value="KAJ2982885.1"/>
    <property type="molecule type" value="Genomic_DNA"/>
</dbReference>
<protein>
    <submittedName>
        <fullName evidence="1">Uncharacterized protein</fullName>
    </submittedName>
</protein>
<evidence type="ECO:0000313" key="2">
    <source>
        <dbReference type="Proteomes" id="UP001143910"/>
    </source>
</evidence>
<proteinExistence type="predicted"/>
<organism evidence="1 2">
    <name type="scientific">Zarea fungicola</name>
    <dbReference type="NCBI Taxonomy" id="93591"/>
    <lineage>
        <taxon>Eukaryota</taxon>
        <taxon>Fungi</taxon>
        <taxon>Dikarya</taxon>
        <taxon>Ascomycota</taxon>
        <taxon>Pezizomycotina</taxon>
        <taxon>Sordariomycetes</taxon>
        <taxon>Hypocreomycetidae</taxon>
        <taxon>Hypocreales</taxon>
        <taxon>Cordycipitaceae</taxon>
        <taxon>Zarea</taxon>
    </lineage>
</organism>
<gene>
    <name evidence="1" type="ORF">NQ176_g1093</name>
</gene>
<sequence length="295" mass="31087">MFAGLGGPMGKLMSTLPVIPGVDFAGRVIATHADETVFRENQFVFGALSKPSRFGTLGKHIIIPTSQCAVVPEGVELSQAAAAGTAALTSYQALSYGGSTIRGQQVFINGGGGGTGTFAIQFAKAQGARVTTTCSTNKAELCKSLGADEILNYCTVDIVSELSSKGQRFDLAIDNVGLPNDLYRQSHTFLKPSGTFVQVSATLSVSGMASILAKAIRSRFPGGAGRRFHFLTVESKQDDLVKIGQWLSNGAVKCVIDEIVEYNDVKRAFAKLADGHARGKIIVRCNDQTGSSTIS</sequence>
<dbReference type="Proteomes" id="UP001143910">
    <property type="component" value="Unassembled WGS sequence"/>
</dbReference>
<reference evidence="1" key="1">
    <citation type="submission" date="2022-08" db="EMBL/GenBank/DDBJ databases">
        <title>Genome Sequence of Lecanicillium fungicola.</title>
        <authorList>
            <person name="Buettner E."/>
        </authorList>
    </citation>
    <scope>NUCLEOTIDE SEQUENCE</scope>
    <source>
        <strain evidence="1">Babe33</strain>
    </source>
</reference>
<accession>A0ACC1NVC3</accession>